<evidence type="ECO:0000313" key="7">
    <source>
        <dbReference type="Proteomes" id="UP000500741"/>
    </source>
</evidence>
<dbReference type="Pfam" id="PF00126">
    <property type="entry name" value="HTH_1"/>
    <property type="match status" value="1"/>
</dbReference>
<dbReference type="InterPro" id="IPR005119">
    <property type="entry name" value="LysR_subst-bd"/>
</dbReference>
<evidence type="ECO:0000256" key="2">
    <source>
        <dbReference type="ARBA" id="ARBA00023015"/>
    </source>
</evidence>
<gene>
    <name evidence="6" type="ORF">G7084_07760</name>
</gene>
<dbReference type="Pfam" id="PF03466">
    <property type="entry name" value="LysR_substrate"/>
    <property type="match status" value="1"/>
</dbReference>
<accession>A0A6G8B1K6</accession>
<dbReference type="CDD" id="cd05466">
    <property type="entry name" value="PBP2_LTTR_substrate"/>
    <property type="match status" value="1"/>
</dbReference>
<dbReference type="GO" id="GO:0003700">
    <property type="term" value="F:DNA-binding transcription factor activity"/>
    <property type="evidence" value="ECO:0007669"/>
    <property type="project" value="InterPro"/>
</dbReference>
<dbReference type="InterPro" id="IPR036388">
    <property type="entry name" value="WH-like_DNA-bd_sf"/>
</dbReference>
<evidence type="ECO:0000313" key="6">
    <source>
        <dbReference type="EMBL" id="QIL51194.1"/>
    </source>
</evidence>
<reference evidence="6 7" key="1">
    <citation type="submission" date="2020-03" db="EMBL/GenBank/DDBJ databases">
        <title>Weissella sp. nov., isolated from Cybister lewisianus.</title>
        <authorList>
            <person name="Hyun D.-W."/>
            <person name="Bae J.-W."/>
        </authorList>
    </citation>
    <scope>NUCLEOTIDE SEQUENCE [LARGE SCALE GENOMIC DNA]</scope>
    <source>
        <strain evidence="6 7">HDW19</strain>
    </source>
</reference>
<proteinExistence type="inferred from homology"/>
<dbReference type="SUPFAM" id="SSF46785">
    <property type="entry name" value="Winged helix' DNA-binding domain"/>
    <property type="match status" value="1"/>
</dbReference>
<dbReference type="FunFam" id="1.10.10.10:FF:000001">
    <property type="entry name" value="LysR family transcriptional regulator"/>
    <property type="match status" value="1"/>
</dbReference>
<dbReference type="PANTHER" id="PTHR30419">
    <property type="entry name" value="HTH-TYPE TRANSCRIPTIONAL REGULATOR YBHD"/>
    <property type="match status" value="1"/>
</dbReference>
<keyword evidence="7" id="KW-1185">Reference proteome</keyword>
<organism evidence="6 7">
    <name type="scientific">Weissella coleopterorum</name>
    <dbReference type="NCBI Taxonomy" id="2714949"/>
    <lineage>
        <taxon>Bacteria</taxon>
        <taxon>Bacillati</taxon>
        <taxon>Bacillota</taxon>
        <taxon>Bacilli</taxon>
        <taxon>Lactobacillales</taxon>
        <taxon>Lactobacillaceae</taxon>
        <taxon>Weissella</taxon>
    </lineage>
</organism>
<dbReference type="RefSeq" id="WP_166011543.1">
    <property type="nucleotide sequence ID" value="NZ_CP049888.1"/>
</dbReference>
<dbReference type="AlphaFoldDB" id="A0A6G8B1K6"/>
<feature type="domain" description="HTH lysR-type" evidence="5">
    <location>
        <begin position="1"/>
        <end position="58"/>
    </location>
</feature>
<keyword evidence="3" id="KW-0238">DNA-binding</keyword>
<evidence type="ECO:0000256" key="1">
    <source>
        <dbReference type="ARBA" id="ARBA00009437"/>
    </source>
</evidence>
<dbReference type="GO" id="GO:0003677">
    <property type="term" value="F:DNA binding"/>
    <property type="evidence" value="ECO:0007669"/>
    <property type="project" value="UniProtKB-KW"/>
</dbReference>
<evidence type="ECO:0000256" key="4">
    <source>
        <dbReference type="ARBA" id="ARBA00023163"/>
    </source>
</evidence>
<keyword evidence="4" id="KW-0804">Transcription</keyword>
<evidence type="ECO:0000259" key="5">
    <source>
        <dbReference type="PROSITE" id="PS50931"/>
    </source>
</evidence>
<dbReference type="Proteomes" id="UP000500741">
    <property type="component" value="Chromosome"/>
</dbReference>
<dbReference type="EMBL" id="CP049888">
    <property type="protein sequence ID" value="QIL51194.1"/>
    <property type="molecule type" value="Genomic_DNA"/>
</dbReference>
<dbReference type="PANTHER" id="PTHR30419:SF28">
    <property type="entry name" value="HTH-TYPE TRANSCRIPTIONAL REGULATOR BSDA"/>
    <property type="match status" value="1"/>
</dbReference>
<dbReference type="SUPFAM" id="SSF53850">
    <property type="entry name" value="Periplasmic binding protein-like II"/>
    <property type="match status" value="1"/>
</dbReference>
<comment type="similarity">
    <text evidence="1">Belongs to the LysR transcriptional regulatory family.</text>
</comment>
<dbReference type="Gene3D" id="1.10.10.10">
    <property type="entry name" value="Winged helix-like DNA-binding domain superfamily/Winged helix DNA-binding domain"/>
    <property type="match status" value="1"/>
</dbReference>
<keyword evidence="2" id="KW-0805">Transcription regulation</keyword>
<dbReference type="InterPro" id="IPR000847">
    <property type="entry name" value="LysR_HTH_N"/>
</dbReference>
<dbReference type="InterPro" id="IPR050950">
    <property type="entry name" value="HTH-type_LysR_regulators"/>
</dbReference>
<dbReference type="GO" id="GO:0005829">
    <property type="term" value="C:cytosol"/>
    <property type="evidence" value="ECO:0007669"/>
    <property type="project" value="TreeGrafter"/>
</dbReference>
<dbReference type="Gene3D" id="3.40.190.290">
    <property type="match status" value="1"/>
</dbReference>
<dbReference type="PROSITE" id="PS50931">
    <property type="entry name" value="HTH_LYSR"/>
    <property type="match status" value="1"/>
</dbReference>
<evidence type="ECO:0000256" key="3">
    <source>
        <dbReference type="ARBA" id="ARBA00023125"/>
    </source>
</evidence>
<protein>
    <submittedName>
        <fullName evidence="6">LysR family transcriptional regulator</fullName>
    </submittedName>
</protein>
<dbReference type="KEGG" id="wco:G7084_07760"/>
<name>A0A6G8B1K6_9LACO</name>
<sequence length="294" mass="33632">MDLQKLEIFLNLAKTMNYSETAAQLFTTQGNISKQIMALEKEFGTNLIDRQHRQIKLTSAGKIVLDLAPKIINDFQRMQQKIQASQQYADRVLKIVTVPSVANYRGLELIINFQTQHPEIKLDLTEVEGDHVMDFLRNGENSVVFGRDFGSQQKKYDSVITEDDQFVCLLPRQHPLAQQDQIALTSLAQENFLLLGRETLLFDRVMVLTQKAGFEPHVSYSGRQLNIILSMIARGLGISIVMEKSVDLPDDGNIVKRPLDLTESSQMLFMRNYNVKYSRSVELFWTFLQKQSQG</sequence>
<dbReference type="InterPro" id="IPR036390">
    <property type="entry name" value="WH_DNA-bd_sf"/>
</dbReference>